<sequence>MSRPGTARPGSARLGSARLAAVPQLPDFVLTERLGSGTYATVFKAYSKSKRRQVVAIKCIQKSNLNKAATDNLLTEIEILKNVRHPHIVELKDFQWDRNNIYLIMEYCSGGDLSRFIHSKRTLPEYLAKRFGQQLAMALQFLRSKNISHMDLKPQNILLSSRDNPVLKLADFGFAQYMGDEARMTSLRGSPLYMAPEMFCNTKYDARVDLWSLGVILYEALFGRAPFYSRSYAELEVKIRDTRPVEIPQGIQISGKCRDLLLGLLQRDPNQRITFEEFFNHPFIDLEHVPSHDSLDKAVAIVTEAVKYDEEGSHAEAVKKYCDALEYFVPAVHYETDESKKDVLRKRVMEYMARAEELKSMIKPAEEEEPTNEDGEDDGREATPKEAETLWEMAGSCTRLHQALKRAAIAELRAEHELYDSALEEYKHALEELLSLLEAEPKGRRRDLLHMEVEKLLNHAQAVKDYKNMMKRDAPRLSDSGERYNDSRDDMNRCVVQ</sequence>
<reference evidence="20" key="1">
    <citation type="submission" date="2025-08" db="UniProtKB">
        <authorList>
            <consortium name="RefSeq"/>
        </authorList>
    </citation>
    <scope>IDENTIFICATION</scope>
    <source>
        <tissue evidence="20">Gonad</tissue>
    </source>
</reference>
<dbReference type="SUPFAM" id="SSF56112">
    <property type="entry name" value="Protein kinase-like (PK-like)"/>
    <property type="match status" value="1"/>
</dbReference>
<evidence type="ECO:0000256" key="17">
    <source>
        <dbReference type="SAM" id="MobiDB-lite"/>
    </source>
</evidence>
<evidence type="ECO:0000256" key="4">
    <source>
        <dbReference type="ARBA" id="ARBA00022490"/>
    </source>
</evidence>
<dbReference type="PROSITE" id="PS50011">
    <property type="entry name" value="PROTEIN_KINASE_DOM"/>
    <property type="match status" value="1"/>
</dbReference>
<dbReference type="GO" id="GO:0000422">
    <property type="term" value="P:autophagy of mitochondrion"/>
    <property type="evidence" value="ECO:0007669"/>
    <property type="project" value="TreeGrafter"/>
</dbReference>
<dbReference type="InterPro" id="IPR000719">
    <property type="entry name" value="Prot_kinase_dom"/>
</dbReference>
<dbReference type="Gene3D" id="3.30.200.20">
    <property type="entry name" value="Phosphorylase Kinase, domain 1"/>
    <property type="match status" value="1"/>
</dbReference>
<dbReference type="EC" id="2.7.11.1" evidence="2"/>
<evidence type="ECO:0000256" key="7">
    <source>
        <dbReference type="ARBA" id="ARBA00022737"/>
    </source>
</evidence>
<name>A0A6P5ACG5_BRABE</name>
<keyword evidence="19" id="KW-1185">Reference proteome</keyword>
<dbReference type="PROSITE" id="PS00107">
    <property type="entry name" value="PROTEIN_KINASE_ATP"/>
    <property type="match status" value="1"/>
</dbReference>
<dbReference type="GeneID" id="109487747"/>
<dbReference type="KEGG" id="bbel:109487747"/>
<dbReference type="OrthoDB" id="346907at2759"/>
<keyword evidence="9" id="KW-0418">Kinase</keyword>
<evidence type="ECO:0000256" key="3">
    <source>
        <dbReference type="ARBA" id="ARBA00021644"/>
    </source>
</evidence>
<feature type="binding site" evidence="15">
    <location>
        <position position="58"/>
    </location>
    <ligand>
        <name>ATP</name>
        <dbReference type="ChEBI" id="CHEBI:30616"/>
    </ligand>
</feature>
<evidence type="ECO:0000256" key="11">
    <source>
        <dbReference type="ARBA" id="ARBA00023006"/>
    </source>
</evidence>
<keyword evidence="6" id="KW-0808">Transferase</keyword>
<dbReference type="GO" id="GO:0010506">
    <property type="term" value="P:regulation of autophagy"/>
    <property type="evidence" value="ECO:0007669"/>
    <property type="project" value="InterPro"/>
</dbReference>
<comment type="catalytic activity">
    <reaction evidence="13">
        <text>L-threonyl-[protein] + ATP = O-phospho-L-threonyl-[protein] + ADP + H(+)</text>
        <dbReference type="Rhea" id="RHEA:46608"/>
        <dbReference type="Rhea" id="RHEA-COMP:11060"/>
        <dbReference type="Rhea" id="RHEA-COMP:11605"/>
        <dbReference type="ChEBI" id="CHEBI:15378"/>
        <dbReference type="ChEBI" id="CHEBI:30013"/>
        <dbReference type="ChEBI" id="CHEBI:30616"/>
        <dbReference type="ChEBI" id="CHEBI:61977"/>
        <dbReference type="ChEBI" id="CHEBI:456216"/>
        <dbReference type="EC" id="2.7.11.1"/>
    </reaction>
</comment>
<dbReference type="GO" id="GO:0004674">
    <property type="term" value="F:protein serine/threonine kinase activity"/>
    <property type="evidence" value="ECO:0007669"/>
    <property type="project" value="UniProtKB-KW"/>
</dbReference>
<organism evidence="19 20">
    <name type="scientific">Branchiostoma belcheri</name>
    <name type="common">Amphioxus</name>
    <dbReference type="NCBI Taxonomy" id="7741"/>
    <lineage>
        <taxon>Eukaryota</taxon>
        <taxon>Metazoa</taxon>
        <taxon>Chordata</taxon>
        <taxon>Cephalochordata</taxon>
        <taxon>Leptocardii</taxon>
        <taxon>Amphioxiformes</taxon>
        <taxon>Branchiostomatidae</taxon>
        <taxon>Branchiostoma</taxon>
    </lineage>
</organism>
<dbReference type="GO" id="GO:0005776">
    <property type="term" value="C:autophagosome"/>
    <property type="evidence" value="ECO:0007669"/>
    <property type="project" value="TreeGrafter"/>
</dbReference>
<evidence type="ECO:0000313" key="20">
    <source>
        <dbReference type="RefSeq" id="XP_019647373.1"/>
    </source>
</evidence>
<keyword evidence="11" id="KW-0072">Autophagy</keyword>
<dbReference type="GO" id="GO:0000045">
    <property type="term" value="P:autophagosome assembly"/>
    <property type="evidence" value="ECO:0007669"/>
    <property type="project" value="TreeGrafter"/>
</dbReference>
<evidence type="ECO:0000256" key="10">
    <source>
        <dbReference type="ARBA" id="ARBA00022840"/>
    </source>
</evidence>
<keyword evidence="10 15" id="KW-0067">ATP-binding</keyword>
<dbReference type="CDD" id="cd14121">
    <property type="entry name" value="STKc_ULK3"/>
    <property type="match status" value="1"/>
</dbReference>
<gene>
    <name evidence="20" type="primary">LOC109487747</name>
</gene>
<accession>A0A6P5ACG5</accession>
<evidence type="ECO:0000256" key="14">
    <source>
        <dbReference type="ARBA" id="ARBA00048679"/>
    </source>
</evidence>
<dbReference type="GO" id="GO:0042594">
    <property type="term" value="P:response to starvation"/>
    <property type="evidence" value="ECO:0007669"/>
    <property type="project" value="TreeGrafter"/>
</dbReference>
<evidence type="ECO:0000313" key="19">
    <source>
        <dbReference type="Proteomes" id="UP000515135"/>
    </source>
</evidence>
<evidence type="ECO:0000256" key="2">
    <source>
        <dbReference type="ARBA" id="ARBA00012513"/>
    </source>
</evidence>
<dbReference type="InterPro" id="IPR045269">
    <property type="entry name" value="Atg1-like"/>
</dbReference>
<dbReference type="FunFam" id="3.30.200.20:FF:000238">
    <property type="entry name" value="Putative serine/threonine-protein kinase ULK3"/>
    <property type="match status" value="1"/>
</dbReference>
<evidence type="ECO:0000256" key="6">
    <source>
        <dbReference type="ARBA" id="ARBA00022679"/>
    </source>
</evidence>
<keyword evidence="4" id="KW-0963">Cytoplasm</keyword>
<dbReference type="InterPro" id="IPR007330">
    <property type="entry name" value="MIT_dom"/>
</dbReference>
<evidence type="ECO:0000256" key="9">
    <source>
        <dbReference type="ARBA" id="ARBA00022777"/>
    </source>
</evidence>
<dbReference type="GO" id="GO:0005829">
    <property type="term" value="C:cytosol"/>
    <property type="evidence" value="ECO:0007669"/>
    <property type="project" value="TreeGrafter"/>
</dbReference>
<dbReference type="SMART" id="SM00220">
    <property type="entry name" value="S_TKc"/>
    <property type="match status" value="1"/>
</dbReference>
<dbReference type="Gene3D" id="1.10.510.10">
    <property type="entry name" value="Transferase(Phosphotransferase) domain 1"/>
    <property type="match status" value="1"/>
</dbReference>
<dbReference type="Pfam" id="PF04212">
    <property type="entry name" value="MIT"/>
    <property type="match status" value="1"/>
</dbReference>
<dbReference type="SMART" id="SM00745">
    <property type="entry name" value="MIT"/>
    <property type="match status" value="1"/>
</dbReference>
<dbReference type="Gene3D" id="1.20.58.80">
    <property type="entry name" value="Phosphotransferase system, lactose/cellobiose-type IIA subunit"/>
    <property type="match status" value="2"/>
</dbReference>
<dbReference type="InterPro" id="IPR036181">
    <property type="entry name" value="MIT_dom_sf"/>
</dbReference>
<dbReference type="InterPro" id="IPR008271">
    <property type="entry name" value="Ser/Thr_kinase_AS"/>
</dbReference>
<comment type="similarity">
    <text evidence="16">Belongs to the protein kinase superfamily.</text>
</comment>
<evidence type="ECO:0000256" key="8">
    <source>
        <dbReference type="ARBA" id="ARBA00022741"/>
    </source>
</evidence>
<protein>
    <recommendedName>
        <fullName evidence="3">Serine/threonine-protein kinase ULK3</fullName>
        <ecNumber evidence="2">2.7.11.1</ecNumber>
    </recommendedName>
    <alternativeName>
        <fullName evidence="12">Unc-51-like kinase 3</fullName>
    </alternativeName>
</protein>
<comment type="subcellular location">
    <subcellularLocation>
        <location evidence="1">Cytoplasm</location>
    </subcellularLocation>
</comment>
<dbReference type="PANTHER" id="PTHR24348">
    <property type="entry name" value="SERINE/THREONINE-PROTEIN KINASE UNC-51-RELATED"/>
    <property type="match status" value="1"/>
</dbReference>
<feature type="region of interest" description="Disordered" evidence="17">
    <location>
        <begin position="471"/>
        <end position="497"/>
    </location>
</feature>
<dbReference type="InterPro" id="IPR017441">
    <property type="entry name" value="Protein_kinase_ATP_BS"/>
</dbReference>
<dbReference type="GO" id="GO:0061709">
    <property type="term" value="P:reticulophagy"/>
    <property type="evidence" value="ECO:0007669"/>
    <property type="project" value="TreeGrafter"/>
</dbReference>
<dbReference type="GO" id="GO:0005524">
    <property type="term" value="F:ATP binding"/>
    <property type="evidence" value="ECO:0007669"/>
    <property type="project" value="UniProtKB-UniRule"/>
</dbReference>
<evidence type="ECO:0000256" key="13">
    <source>
        <dbReference type="ARBA" id="ARBA00047899"/>
    </source>
</evidence>
<dbReference type="SUPFAM" id="SSF116846">
    <property type="entry name" value="MIT domain"/>
    <property type="match status" value="2"/>
</dbReference>
<keyword evidence="7" id="KW-0677">Repeat</keyword>
<proteinExistence type="inferred from homology"/>
<feature type="compositionally biased region" description="Acidic residues" evidence="17">
    <location>
        <begin position="366"/>
        <end position="379"/>
    </location>
</feature>
<feature type="region of interest" description="Disordered" evidence="17">
    <location>
        <begin position="359"/>
        <end position="385"/>
    </location>
</feature>
<dbReference type="FunFam" id="1.20.58.80:FF:000008">
    <property type="entry name" value="serine/threonine-protein kinase ULK3 isoform X1"/>
    <property type="match status" value="1"/>
</dbReference>
<keyword evidence="5 16" id="KW-0723">Serine/threonine-protein kinase</keyword>
<dbReference type="Pfam" id="PF00069">
    <property type="entry name" value="Pkinase"/>
    <property type="match status" value="1"/>
</dbReference>
<dbReference type="FunFam" id="1.10.510.10:FF:000241">
    <property type="entry name" value="Putative serine/threonine-protein kinase ULK3"/>
    <property type="match status" value="1"/>
</dbReference>
<keyword evidence="8 15" id="KW-0547">Nucleotide-binding</keyword>
<evidence type="ECO:0000256" key="5">
    <source>
        <dbReference type="ARBA" id="ARBA00022527"/>
    </source>
</evidence>
<dbReference type="InterPro" id="IPR011009">
    <property type="entry name" value="Kinase-like_dom_sf"/>
</dbReference>
<dbReference type="GO" id="GO:0034727">
    <property type="term" value="P:piecemeal microautophagy of the nucleus"/>
    <property type="evidence" value="ECO:0007669"/>
    <property type="project" value="TreeGrafter"/>
</dbReference>
<evidence type="ECO:0000256" key="16">
    <source>
        <dbReference type="RuleBase" id="RU000304"/>
    </source>
</evidence>
<dbReference type="RefSeq" id="XP_019647373.1">
    <property type="nucleotide sequence ID" value="XM_019791814.1"/>
</dbReference>
<dbReference type="GO" id="GO:0034045">
    <property type="term" value="C:phagophore assembly site membrane"/>
    <property type="evidence" value="ECO:0007669"/>
    <property type="project" value="TreeGrafter"/>
</dbReference>
<evidence type="ECO:0000256" key="15">
    <source>
        <dbReference type="PROSITE-ProRule" id="PRU10141"/>
    </source>
</evidence>
<feature type="domain" description="Protein kinase" evidence="18">
    <location>
        <begin position="28"/>
        <end position="284"/>
    </location>
</feature>
<dbReference type="Proteomes" id="UP000515135">
    <property type="component" value="Unplaced"/>
</dbReference>
<dbReference type="PROSITE" id="PS00108">
    <property type="entry name" value="PROTEIN_KINASE_ST"/>
    <property type="match status" value="1"/>
</dbReference>
<evidence type="ECO:0000256" key="1">
    <source>
        <dbReference type="ARBA" id="ARBA00004496"/>
    </source>
</evidence>
<evidence type="ECO:0000259" key="18">
    <source>
        <dbReference type="PROSITE" id="PS50011"/>
    </source>
</evidence>
<dbReference type="AlphaFoldDB" id="A0A6P5ACG5"/>
<dbReference type="PANTHER" id="PTHR24348:SF65">
    <property type="entry name" value="SERINE_THREONINE-PROTEIN KINASE ULK3"/>
    <property type="match status" value="1"/>
</dbReference>
<comment type="catalytic activity">
    <reaction evidence="14">
        <text>L-seryl-[protein] + ATP = O-phospho-L-seryl-[protein] + ADP + H(+)</text>
        <dbReference type="Rhea" id="RHEA:17989"/>
        <dbReference type="Rhea" id="RHEA-COMP:9863"/>
        <dbReference type="Rhea" id="RHEA-COMP:11604"/>
        <dbReference type="ChEBI" id="CHEBI:15378"/>
        <dbReference type="ChEBI" id="CHEBI:29999"/>
        <dbReference type="ChEBI" id="CHEBI:30616"/>
        <dbReference type="ChEBI" id="CHEBI:83421"/>
        <dbReference type="ChEBI" id="CHEBI:456216"/>
        <dbReference type="EC" id="2.7.11.1"/>
    </reaction>
</comment>
<evidence type="ECO:0000256" key="12">
    <source>
        <dbReference type="ARBA" id="ARBA00032242"/>
    </source>
</evidence>